<dbReference type="Pfam" id="PF01136">
    <property type="entry name" value="Peptidase_U32"/>
    <property type="match status" value="1"/>
</dbReference>
<name>M4VE71_9BACT</name>
<proteinExistence type="predicted"/>
<dbReference type="RefSeq" id="WP_015467221.1">
    <property type="nucleotide sequence ID" value="NC_020812.1"/>
</dbReference>
<evidence type="ECO:0000313" key="1">
    <source>
        <dbReference type="EMBL" id="AGH97672.1"/>
    </source>
</evidence>
<evidence type="ECO:0008006" key="3">
    <source>
        <dbReference type="Google" id="ProtNLM"/>
    </source>
</evidence>
<dbReference type="KEGG" id="man:A11S_849"/>
<accession>M4VE71</accession>
<dbReference type="EMBL" id="CP003538">
    <property type="protein sequence ID" value="AGH97672.1"/>
    <property type="molecule type" value="Genomic_DNA"/>
</dbReference>
<dbReference type="NCBIfam" id="NF011991">
    <property type="entry name" value="PRK15447.1"/>
    <property type="match status" value="1"/>
</dbReference>
<dbReference type="PANTHER" id="PTHR30217:SF11">
    <property type="entry name" value="UBIQUINONE BIOSYNTHESIS PROTEIN UBIV"/>
    <property type="match status" value="1"/>
</dbReference>
<dbReference type="InterPro" id="IPR051454">
    <property type="entry name" value="RNA/ubiquinone_mod_enzymes"/>
</dbReference>
<dbReference type="PANTHER" id="PTHR30217">
    <property type="entry name" value="PEPTIDASE U32 FAMILY"/>
    <property type="match status" value="1"/>
</dbReference>
<evidence type="ECO:0000313" key="2">
    <source>
        <dbReference type="Proteomes" id="UP000011932"/>
    </source>
</evidence>
<dbReference type="MEROPS" id="U32.A01"/>
<gene>
    <name evidence="1" type="ORF">A11S_849</name>
</gene>
<dbReference type="AlphaFoldDB" id="M4VE71"/>
<dbReference type="STRING" id="349215.A11S_849"/>
<dbReference type="HOGENOM" id="CLU_056172_0_0_5"/>
<dbReference type="Proteomes" id="UP000011932">
    <property type="component" value="Chromosome"/>
</dbReference>
<protein>
    <recommendedName>
        <fullName evidence="3">Ubiquinone biosynthesis protein UbiV</fullName>
    </recommendedName>
</protein>
<organism evidence="1 2">
    <name type="scientific">Micavibrio aeruginosavorus EPB</name>
    <dbReference type="NCBI Taxonomy" id="349215"/>
    <lineage>
        <taxon>Bacteria</taxon>
        <taxon>Pseudomonadati</taxon>
        <taxon>Bdellovibrionota</taxon>
        <taxon>Bdellovibrionia</taxon>
        <taxon>Bdellovibrionales</taxon>
        <taxon>Pseudobdellovibrionaceae</taxon>
        <taxon>Micavibrio</taxon>
    </lineage>
</organism>
<sequence length="313" mass="34948">MKANGGDKMKNESYLTLGPILFHWPAEKKRDFYFKIADESPINTVYLGEVICSKRSPFFEDHYADVSERLLRAGKKVVFSSLSEVMIARERKMTAGLCEMNDFEIEANDASALYHLRGKSHRIGQYFNTYNEETLSYLAQHGATHITIPAELPASAIAILCKAAYAHNVCLEAQVYGRVGLALSARCYHARSHGRVKDNCQFVCEQDPNGLSLKTVDGKNFLCINGVQTLSHTCLNLVHEIGDMKNMGIKAFRISPHDCDMLTVIECFSAVLNNKISAEDADKKISESGLNAPSANGFYHGHEGYRWKNSSHQ</sequence>
<dbReference type="InterPro" id="IPR001539">
    <property type="entry name" value="Peptidase_U32"/>
</dbReference>
<reference evidence="1 2" key="1">
    <citation type="journal article" date="2013" name="ISME J.">
        <title>By their genes ye shall know them: genomic signatures of predatory bacteria.</title>
        <authorList>
            <person name="Pasternak Z."/>
            <person name="Pietrokovski S."/>
            <person name="Rotem O."/>
            <person name="Gophna U."/>
            <person name="Lurie-Weinberger M.N."/>
            <person name="Jurkevitch E."/>
        </authorList>
    </citation>
    <scope>NUCLEOTIDE SEQUENCE [LARGE SCALE GENOMIC DNA]</scope>
    <source>
        <strain evidence="1">EPB</strain>
    </source>
</reference>